<dbReference type="EMBL" id="LUUI01000122">
    <property type="protein sequence ID" value="OAI13218.1"/>
    <property type="molecule type" value="Genomic_DNA"/>
</dbReference>
<dbReference type="Proteomes" id="UP000078476">
    <property type="component" value="Unassembled WGS sequence"/>
</dbReference>
<accession>A0A177N5C4</accession>
<evidence type="ECO:0000313" key="1">
    <source>
        <dbReference type="EMBL" id="OAI13218.1"/>
    </source>
</evidence>
<gene>
    <name evidence="1" type="ORF">A1359_12505</name>
</gene>
<evidence type="ECO:0000313" key="2">
    <source>
        <dbReference type="Proteomes" id="UP000078476"/>
    </source>
</evidence>
<keyword evidence="2" id="KW-1185">Reference proteome</keyword>
<sequence>MPSRASKFLSRVARKGRGRDMPRVFRGARKPLRKTLDKSEKRRIKAASGRPFLWFLSFGRAKERNSAVGPRPDFKLASRSVTLIRLSLNCTRNAAVT</sequence>
<dbReference type="AlphaFoldDB" id="A0A177N5C4"/>
<comment type="caution">
    <text evidence="1">The sequence shown here is derived from an EMBL/GenBank/DDBJ whole genome shotgun (WGS) entry which is preliminary data.</text>
</comment>
<reference evidence="1 2" key="1">
    <citation type="submission" date="2016-03" db="EMBL/GenBank/DDBJ databases">
        <authorList>
            <person name="Ploux O."/>
        </authorList>
    </citation>
    <scope>NUCLEOTIDE SEQUENCE [LARGE SCALE GENOMIC DNA]</scope>
    <source>
        <strain evidence="1 2">R-45370</strain>
    </source>
</reference>
<name>A0A177N5C4_9GAMM</name>
<proteinExistence type="predicted"/>
<organism evidence="1 2">
    <name type="scientific">Methylomonas lenta</name>
    <dbReference type="NCBI Taxonomy" id="980561"/>
    <lineage>
        <taxon>Bacteria</taxon>
        <taxon>Pseudomonadati</taxon>
        <taxon>Pseudomonadota</taxon>
        <taxon>Gammaproteobacteria</taxon>
        <taxon>Methylococcales</taxon>
        <taxon>Methylococcaceae</taxon>
        <taxon>Methylomonas</taxon>
    </lineage>
</organism>
<protein>
    <submittedName>
        <fullName evidence="1">Uncharacterized protein</fullName>
    </submittedName>
</protein>